<name>A0A9X7W486_9BACL</name>
<dbReference type="PANTHER" id="PTHR30314:SF10">
    <property type="entry name" value="TUBULIN-LIKE PROTEIN CETZ"/>
    <property type="match status" value="1"/>
</dbReference>
<evidence type="ECO:0000313" key="5">
    <source>
        <dbReference type="EMBL" id="QSO50115.1"/>
    </source>
</evidence>
<dbReference type="GO" id="GO:0003924">
    <property type="term" value="F:GTPase activity"/>
    <property type="evidence" value="ECO:0007669"/>
    <property type="project" value="InterPro"/>
</dbReference>
<evidence type="ECO:0000259" key="4">
    <source>
        <dbReference type="SMART" id="SM00864"/>
    </source>
</evidence>
<reference evidence="5 6" key="1">
    <citation type="submission" date="2021-02" db="EMBL/GenBank/DDBJ databases">
        <title>Alicyclobacillus curvatus sp. nov. and Alicyclobacillus mengziensis sp. nov., two acidophilic bacteria isolated from acid mine drainage.</title>
        <authorList>
            <person name="Huang Y."/>
        </authorList>
    </citation>
    <scope>NUCLEOTIDE SEQUENCE [LARGE SCALE GENOMIC DNA]</scope>
    <source>
        <strain evidence="5 6">S30H14</strain>
        <plasmid evidence="5 6">unnamed</plasmid>
    </source>
</reference>
<dbReference type="GO" id="GO:0005737">
    <property type="term" value="C:cytoplasm"/>
    <property type="evidence" value="ECO:0007669"/>
    <property type="project" value="TreeGrafter"/>
</dbReference>
<feature type="domain" description="Tubulin/FtsZ GTPase" evidence="4">
    <location>
        <begin position="3"/>
        <end position="207"/>
    </location>
</feature>
<dbReference type="RefSeq" id="WP_206659416.1">
    <property type="nucleotide sequence ID" value="NZ_CP071183.1"/>
</dbReference>
<dbReference type="Pfam" id="PF22453">
    <property type="entry name" value="TubZ-like_C"/>
    <property type="match status" value="1"/>
</dbReference>
<keyword evidence="5" id="KW-0614">Plasmid</keyword>
<organism evidence="5 6">
    <name type="scientific">Alicyclobacillus mengziensis</name>
    <dbReference type="NCBI Taxonomy" id="2931921"/>
    <lineage>
        <taxon>Bacteria</taxon>
        <taxon>Bacillati</taxon>
        <taxon>Bacillota</taxon>
        <taxon>Bacilli</taxon>
        <taxon>Bacillales</taxon>
        <taxon>Alicyclobacillaceae</taxon>
        <taxon>Alicyclobacillus</taxon>
    </lineage>
</organism>
<evidence type="ECO:0000256" key="1">
    <source>
        <dbReference type="ARBA" id="ARBA00022741"/>
    </source>
</evidence>
<keyword evidence="2" id="KW-0342">GTP-binding</keyword>
<dbReference type="InterPro" id="IPR003008">
    <property type="entry name" value="Tubulin_FtsZ_GTPase"/>
</dbReference>
<dbReference type="Proteomes" id="UP000663505">
    <property type="component" value="Plasmid unnamed"/>
</dbReference>
<gene>
    <name evidence="5" type="ORF">JZ786_24680</name>
</gene>
<dbReference type="GO" id="GO:0005525">
    <property type="term" value="F:GTP binding"/>
    <property type="evidence" value="ECO:0007669"/>
    <property type="project" value="UniProtKB-KW"/>
</dbReference>
<dbReference type="EMBL" id="CP071183">
    <property type="protein sequence ID" value="QSO50115.1"/>
    <property type="molecule type" value="Genomic_DNA"/>
</dbReference>
<dbReference type="GO" id="GO:0032153">
    <property type="term" value="C:cell division site"/>
    <property type="evidence" value="ECO:0007669"/>
    <property type="project" value="TreeGrafter"/>
</dbReference>
<dbReference type="InterPro" id="IPR045061">
    <property type="entry name" value="FtsZ/CetZ"/>
</dbReference>
<dbReference type="InterPro" id="IPR036525">
    <property type="entry name" value="Tubulin/FtsZ_GTPase_sf"/>
</dbReference>
<dbReference type="InterPro" id="IPR054719">
    <property type="entry name" value="TubZ-like_C"/>
</dbReference>
<keyword evidence="6" id="KW-1185">Reference proteome</keyword>
<evidence type="ECO:0000256" key="3">
    <source>
        <dbReference type="SAM" id="MobiDB-lite"/>
    </source>
</evidence>
<dbReference type="PANTHER" id="PTHR30314">
    <property type="entry name" value="CELL DIVISION PROTEIN FTSZ-RELATED"/>
    <property type="match status" value="1"/>
</dbReference>
<geneLocation type="plasmid" evidence="5 6">
    <name>unnamed</name>
</geneLocation>
<dbReference type="KEGG" id="afx:JZ786_24680"/>
<feature type="region of interest" description="Disordered" evidence="3">
    <location>
        <begin position="364"/>
        <end position="398"/>
    </location>
</feature>
<dbReference type="GO" id="GO:0051301">
    <property type="term" value="P:cell division"/>
    <property type="evidence" value="ECO:0007669"/>
    <property type="project" value="TreeGrafter"/>
</dbReference>
<keyword evidence="1" id="KW-0547">Nucleotide-binding</keyword>
<dbReference type="AlphaFoldDB" id="A0A9X7W486"/>
<evidence type="ECO:0000256" key="2">
    <source>
        <dbReference type="ARBA" id="ARBA00023134"/>
    </source>
</evidence>
<proteinExistence type="predicted"/>
<sequence length="398" mass="43587">MFKFAFIGLGQYGGRQVEAFLKESHEYVGVAVNTATNDLDGLVHVSEGNRLSLSGSSFGAGRTPEIAHEAIMRPENVQAFAELTSKVTADADFIWLCAGLGGGTGTGVLQALLDHQATAMWPQNVGLIVTLPRDDDGVIPKINAVRALQSISDAINAGLIGSVLIVDNDRFYKQFAEERNTGHWQDLSNEYVARTLHEANQIALKSGKANVDRKDLEKMFATPGCLALGAASIKRLELEDVYTTVRNSIGKGFFTTGYRLDEAMYYALCFTLDEQGDKIRSSQYERGLTQNLTQVFPHALDSYYGYYTGAQNRILSIITGLGFPERVYQLQDKIKDVQAPKRREFAVNVLPDIAGLNSLLKPREKPQNASANPFLAATQGGTVTKARPNPFEAFKARP</sequence>
<accession>A0A9X7W486</accession>
<protein>
    <recommendedName>
        <fullName evidence="4">Tubulin/FtsZ GTPase domain-containing protein</fullName>
    </recommendedName>
</protein>
<evidence type="ECO:0000313" key="6">
    <source>
        <dbReference type="Proteomes" id="UP000663505"/>
    </source>
</evidence>
<dbReference type="Pfam" id="PF00091">
    <property type="entry name" value="Tubulin"/>
    <property type="match status" value="1"/>
</dbReference>
<dbReference type="SUPFAM" id="SSF52490">
    <property type="entry name" value="Tubulin nucleotide-binding domain-like"/>
    <property type="match status" value="1"/>
</dbReference>
<dbReference type="SMART" id="SM00864">
    <property type="entry name" value="Tubulin"/>
    <property type="match status" value="1"/>
</dbReference>
<dbReference type="Gene3D" id="3.40.50.1440">
    <property type="entry name" value="Tubulin/FtsZ, GTPase domain"/>
    <property type="match status" value="1"/>
</dbReference>